<reference evidence="7 8" key="1">
    <citation type="submission" date="2018-03" db="EMBL/GenBank/DDBJ databases">
        <title>Draft Genome Sequences of the Obligatory Marine Myxobacteria Enhygromyxa salina SWB007.</title>
        <authorList>
            <person name="Poehlein A."/>
            <person name="Moghaddam J.A."/>
            <person name="Harms H."/>
            <person name="Alanjari M."/>
            <person name="Koenig G.M."/>
            <person name="Daniel R."/>
            <person name="Schaeberle T.F."/>
        </authorList>
    </citation>
    <scope>NUCLEOTIDE SEQUENCE [LARGE SCALE GENOMIC DNA]</scope>
    <source>
        <strain evidence="7 8">SWB007</strain>
    </source>
</reference>
<dbReference type="SUPFAM" id="SSF52821">
    <property type="entry name" value="Rhodanese/Cell cycle control phosphatase"/>
    <property type="match status" value="1"/>
</dbReference>
<dbReference type="InterPro" id="IPR033658">
    <property type="entry name" value="GRX_PICOT-like"/>
</dbReference>
<dbReference type="OrthoDB" id="285281at2"/>
<gene>
    <name evidence="7" type="primary">grxD_1</name>
    <name evidence="7" type="ORF">ENSA7_40770</name>
</gene>
<dbReference type="PANTHER" id="PTHR10293:SF16">
    <property type="entry name" value="GLUTAREDOXIN-RELATED PROTEIN 5, MITOCHONDRIAL"/>
    <property type="match status" value="1"/>
</dbReference>
<dbReference type="InterPro" id="IPR036249">
    <property type="entry name" value="Thioredoxin-like_sf"/>
</dbReference>
<dbReference type="InterPro" id="IPR004480">
    <property type="entry name" value="Monothiol_GRX-rel"/>
</dbReference>
<dbReference type="EMBL" id="PVNL01000079">
    <property type="protein sequence ID" value="PRQ06229.1"/>
    <property type="molecule type" value="Genomic_DNA"/>
</dbReference>
<evidence type="ECO:0000256" key="2">
    <source>
        <dbReference type="ARBA" id="ARBA00022723"/>
    </source>
</evidence>
<evidence type="ECO:0000256" key="5">
    <source>
        <dbReference type="ARBA" id="ARBA00023284"/>
    </source>
</evidence>
<evidence type="ECO:0000256" key="3">
    <source>
        <dbReference type="ARBA" id="ARBA00023004"/>
    </source>
</evidence>
<keyword evidence="5" id="KW-0676">Redox-active center</keyword>
<dbReference type="Gene3D" id="2.60.300.12">
    <property type="entry name" value="HesB-like domain"/>
    <property type="match status" value="1"/>
</dbReference>
<dbReference type="Proteomes" id="UP000238823">
    <property type="component" value="Unassembled WGS sequence"/>
</dbReference>
<name>A0A2S9YMB5_9BACT</name>
<dbReference type="AlphaFoldDB" id="A0A2S9YMB5"/>
<evidence type="ECO:0000256" key="1">
    <source>
        <dbReference type="ARBA" id="ARBA00022714"/>
    </source>
</evidence>
<dbReference type="GO" id="GO:0051537">
    <property type="term" value="F:2 iron, 2 sulfur cluster binding"/>
    <property type="evidence" value="ECO:0007669"/>
    <property type="project" value="UniProtKB-KW"/>
</dbReference>
<dbReference type="InterPro" id="IPR001763">
    <property type="entry name" value="Rhodanese-like_dom"/>
</dbReference>
<dbReference type="SMART" id="SM00450">
    <property type="entry name" value="RHOD"/>
    <property type="match status" value="1"/>
</dbReference>
<keyword evidence="4" id="KW-0411">Iron-sulfur</keyword>
<sequence length="313" mass="33952">MVAPVSELSESTRAKINDLVASDRVVVFMKGVRRSPQCGFSASVVELLDGWLDDYATVDVLADAELRDAIKAFSDWPTIPQIYVDGEFVGGADIVRELEDSGELAATLGAKPPEVPQLTITAAAAAQFKAAIEGSDIEDDDVLRLTIDGRFHNDLSIGARKGGDVQVESNGVQLVLDPRSARRAKGVVIDFVSSAEGAGFKIENPNEPPHVSELSVKELARRMKEGDLRLYDVRGEDEREIARIEGSVLLDADVADEIEKLPRDTPLYFHCHHGMRSLAAGQHFVGMGFTEVYNVAGGIDAWSQEVDASVARY</sequence>
<dbReference type="SUPFAM" id="SSF89360">
    <property type="entry name" value="HesB-like domain"/>
    <property type="match status" value="1"/>
</dbReference>
<keyword evidence="2" id="KW-0479">Metal-binding</keyword>
<protein>
    <submittedName>
        <fullName evidence="7">Glutaredoxin-4</fullName>
    </submittedName>
</protein>
<evidence type="ECO:0000259" key="6">
    <source>
        <dbReference type="PROSITE" id="PS50206"/>
    </source>
</evidence>
<proteinExistence type="predicted"/>
<dbReference type="Pfam" id="PF00462">
    <property type="entry name" value="Glutaredoxin"/>
    <property type="match status" value="1"/>
</dbReference>
<dbReference type="CDD" id="cd03028">
    <property type="entry name" value="GRX_PICOT_like"/>
    <property type="match status" value="1"/>
</dbReference>
<dbReference type="SUPFAM" id="SSF52833">
    <property type="entry name" value="Thioredoxin-like"/>
    <property type="match status" value="1"/>
</dbReference>
<dbReference type="GO" id="GO:0046872">
    <property type="term" value="F:metal ion binding"/>
    <property type="evidence" value="ECO:0007669"/>
    <property type="project" value="UniProtKB-KW"/>
</dbReference>
<comment type="caution">
    <text evidence="7">The sequence shown here is derived from an EMBL/GenBank/DDBJ whole genome shotgun (WGS) entry which is preliminary data.</text>
</comment>
<dbReference type="InterPro" id="IPR035903">
    <property type="entry name" value="HesB-like_dom_sf"/>
</dbReference>
<dbReference type="PROSITE" id="PS51354">
    <property type="entry name" value="GLUTAREDOXIN_2"/>
    <property type="match status" value="1"/>
</dbReference>
<evidence type="ECO:0000313" key="7">
    <source>
        <dbReference type="EMBL" id="PRQ06229.1"/>
    </source>
</evidence>
<evidence type="ECO:0000256" key="4">
    <source>
        <dbReference type="ARBA" id="ARBA00023014"/>
    </source>
</evidence>
<dbReference type="PANTHER" id="PTHR10293">
    <property type="entry name" value="GLUTAREDOXIN FAMILY MEMBER"/>
    <property type="match status" value="1"/>
</dbReference>
<dbReference type="NCBIfam" id="TIGR00365">
    <property type="entry name" value="Grx4 family monothiol glutaredoxin"/>
    <property type="match status" value="1"/>
</dbReference>
<dbReference type="Pfam" id="PF01521">
    <property type="entry name" value="Fe-S_biosyn"/>
    <property type="match status" value="1"/>
</dbReference>
<organism evidence="7 8">
    <name type="scientific">Enhygromyxa salina</name>
    <dbReference type="NCBI Taxonomy" id="215803"/>
    <lineage>
        <taxon>Bacteria</taxon>
        <taxon>Pseudomonadati</taxon>
        <taxon>Myxococcota</taxon>
        <taxon>Polyangia</taxon>
        <taxon>Nannocystales</taxon>
        <taxon>Nannocystaceae</taxon>
        <taxon>Enhygromyxa</taxon>
    </lineage>
</organism>
<keyword evidence="1" id="KW-0001">2Fe-2S</keyword>
<dbReference type="PROSITE" id="PS50206">
    <property type="entry name" value="RHODANESE_3"/>
    <property type="match status" value="1"/>
</dbReference>
<dbReference type="InterPro" id="IPR000361">
    <property type="entry name" value="ATAP_core_dom"/>
</dbReference>
<keyword evidence="3" id="KW-0408">Iron</keyword>
<evidence type="ECO:0000313" key="8">
    <source>
        <dbReference type="Proteomes" id="UP000238823"/>
    </source>
</evidence>
<dbReference type="Gene3D" id="3.40.250.10">
    <property type="entry name" value="Rhodanese-like domain"/>
    <property type="match status" value="1"/>
</dbReference>
<dbReference type="Gene3D" id="3.40.30.10">
    <property type="entry name" value="Glutaredoxin"/>
    <property type="match status" value="1"/>
</dbReference>
<dbReference type="Pfam" id="PF00581">
    <property type="entry name" value="Rhodanese"/>
    <property type="match status" value="1"/>
</dbReference>
<feature type="domain" description="Rhodanese" evidence="6">
    <location>
        <begin position="224"/>
        <end position="311"/>
    </location>
</feature>
<dbReference type="InterPro" id="IPR036873">
    <property type="entry name" value="Rhodanese-like_dom_sf"/>
</dbReference>
<dbReference type="InterPro" id="IPR002109">
    <property type="entry name" value="Glutaredoxin"/>
</dbReference>
<accession>A0A2S9YMB5</accession>